<dbReference type="NCBIfam" id="NF011983">
    <property type="entry name" value="PRK15446.1-4"/>
    <property type="match status" value="1"/>
</dbReference>
<dbReference type="InterPro" id="IPR013108">
    <property type="entry name" value="Amidohydro_3"/>
</dbReference>
<dbReference type="EMBL" id="BMZS01000003">
    <property type="protein sequence ID" value="GHD47021.1"/>
    <property type="molecule type" value="Genomic_DNA"/>
</dbReference>
<dbReference type="SUPFAM" id="SSF51556">
    <property type="entry name" value="Metallo-dependent hydrolases"/>
    <property type="match status" value="1"/>
</dbReference>
<dbReference type="RefSeq" id="WP_189988495.1">
    <property type="nucleotide sequence ID" value="NZ_BMZS01000003.1"/>
</dbReference>
<evidence type="ECO:0000313" key="2">
    <source>
        <dbReference type="EMBL" id="GHD47021.1"/>
    </source>
</evidence>
<dbReference type="GO" id="GO:0016810">
    <property type="term" value="F:hydrolase activity, acting on carbon-nitrogen (but not peptide) bonds"/>
    <property type="evidence" value="ECO:0007669"/>
    <property type="project" value="InterPro"/>
</dbReference>
<accession>A0A918XQU2</accession>
<evidence type="ECO:0000313" key="3">
    <source>
        <dbReference type="Proteomes" id="UP000630353"/>
    </source>
</evidence>
<dbReference type="NCBIfam" id="NF011981">
    <property type="entry name" value="PRK15446.1-2"/>
    <property type="match status" value="1"/>
</dbReference>
<gene>
    <name evidence="2" type="ORF">GCM10017083_16860</name>
</gene>
<dbReference type="InterPro" id="IPR012696">
    <property type="entry name" value="PhnM"/>
</dbReference>
<dbReference type="AlphaFoldDB" id="A0A918XQU2"/>
<dbReference type="InterPro" id="IPR011059">
    <property type="entry name" value="Metal-dep_hydrolase_composite"/>
</dbReference>
<dbReference type="Gene3D" id="3.20.20.140">
    <property type="entry name" value="Metal-dependent hydrolases"/>
    <property type="match status" value="2"/>
</dbReference>
<dbReference type="CDD" id="cd01306">
    <property type="entry name" value="PhnM"/>
    <property type="match status" value="1"/>
</dbReference>
<evidence type="ECO:0000259" key="1">
    <source>
        <dbReference type="Pfam" id="PF07969"/>
    </source>
</evidence>
<dbReference type="InterPro" id="IPR032466">
    <property type="entry name" value="Metal_Hydrolase"/>
</dbReference>
<dbReference type="InterPro" id="IPR051781">
    <property type="entry name" value="Metallo-dep_Hydrolase"/>
</dbReference>
<dbReference type="SUPFAM" id="SSF51338">
    <property type="entry name" value="Composite domain of metallo-dependent hydrolases"/>
    <property type="match status" value="1"/>
</dbReference>
<dbReference type="Pfam" id="PF07969">
    <property type="entry name" value="Amidohydro_3"/>
    <property type="match status" value="1"/>
</dbReference>
<dbReference type="NCBIfam" id="NF011984">
    <property type="entry name" value="PRK15446.1-5"/>
    <property type="match status" value="1"/>
</dbReference>
<feature type="domain" description="Amidohydrolase 3" evidence="1">
    <location>
        <begin position="231"/>
        <end position="380"/>
    </location>
</feature>
<reference evidence="2" key="2">
    <citation type="submission" date="2020-09" db="EMBL/GenBank/DDBJ databases">
        <authorList>
            <person name="Sun Q."/>
            <person name="Kim S."/>
        </authorList>
    </citation>
    <scope>NUCLEOTIDE SEQUENCE</scope>
    <source>
        <strain evidence="2">KCTC 42651</strain>
    </source>
</reference>
<dbReference type="Proteomes" id="UP000630353">
    <property type="component" value="Unassembled WGS sequence"/>
</dbReference>
<dbReference type="NCBIfam" id="NF011990">
    <property type="entry name" value="PRK15446.2-6"/>
    <property type="match status" value="1"/>
</dbReference>
<comment type="caution">
    <text evidence="2">The sequence shown here is derived from an EMBL/GenBank/DDBJ whole genome shotgun (WGS) entry which is preliminary data.</text>
</comment>
<dbReference type="NCBIfam" id="NF011987">
    <property type="entry name" value="PRK15446.2-3"/>
    <property type="match status" value="1"/>
</dbReference>
<dbReference type="Gene3D" id="2.30.40.10">
    <property type="entry name" value="Urease, subunit C, domain 1"/>
    <property type="match status" value="1"/>
</dbReference>
<name>A0A918XQU2_9PROT</name>
<organism evidence="2 3">
    <name type="scientific">Thalassobaculum fulvum</name>
    <dbReference type="NCBI Taxonomy" id="1633335"/>
    <lineage>
        <taxon>Bacteria</taxon>
        <taxon>Pseudomonadati</taxon>
        <taxon>Pseudomonadota</taxon>
        <taxon>Alphaproteobacteria</taxon>
        <taxon>Rhodospirillales</taxon>
        <taxon>Thalassobaculaceae</taxon>
        <taxon>Thalassobaculum</taxon>
    </lineage>
</organism>
<dbReference type="PANTHER" id="PTHR43135:SF3">
    <property type="entry name" value="ALPHA-D-RIBOSE 1-METHYLPHOSPHONATE 5-TRIPHOSPHATE DIPHOSPHATASE"/>
    <property type="match status" value="1"/>
</dbReference>
<dbReference type="PANTHER" id="PTHR43135">
    <property type="entry name" value="ALPHA-D-RIBOSE 1-METHYLPHOSPHONATE 5-TRIPHOSPHATE DIPHOSPHATASE"/>
    <property type="match status" value="1"/>
</dbReference>
<dbReference type="GO" id="GO:0019700">
    <property type="term" value="P:organic phosphonate catabolic process"/>
    <property type="evidence" value="ECO:0007669"/>
    <property type="project" value="InterPro"/>
</dbReference>
<reference evidence="2" key="1">
    <citation type="journal article" date="2014" name="Int. J. Syst. Evol. Microbiol.">
        <title>Complete genome sequence of Corynebacterium casei LMG S-19264T (=DSM 44701T), isolated from a smear-ripened cheese.</title>
        <authorList>
            <consortium name="US DOE Joint Genome Institute (JGI-PGF)"/>
            <person name="Walter F."/>
            <person name="Albersmeier A."/>
            <person name="Kalinowski J."/>
            <person name="Ruckert C."/>
        </authorList>
    </citation>
    <scope>NUCLEOTIDE SEQUENCE</scope>
    <source>
        <strain evidence="2">KCTC 42651</strain>
    </source>
</reference>
<protein>
    <submittedName>
        <fullName evidence="2">Amidohydrolase</fullName>
    </submittedName>
</protein>
<keyword evidence="3" id="KW-1185">Reference proteome</keyword>
<proteinExistence type="predicted"/>
<sequence length="381" mass="41554">MTAEVILTNVRVVLADEIVRASVRVADGRIASVDPGTTSVPGAQDLDGDYLMPGLVELHTDNLEKHIQPRPKVHWPTSSALLAHDTQVVAAGITTVLDAIAVGGTLSDDIRDHIVRESAEAIRSFRAADLLRADHHLHMRCEVANKDVLRLFEPFKDDPLVRLVSLMDHTPGQRQFVDIDKLRIYYQGKHNMTEAAFQQLISDRKESQKLYSEKHRRILVEMARASGHTMASHDDATEEHVDEAAELGLTISEFPTTMTAARAARAKGLRTIMGGPNVVRGGSHSGNVSAGELAQAGVLDALSSDYVPASLLHGALLLHERHGMTLPGAVATVTRNPADMIGLDDRGRIEAGTRGDLIRVRILDDGVPVVRRVWRQGTQVL</sequence>
<dbReference type="NCBIfam" id="TIGR02318">
    <property type="entry name" value="phosphono_phnM"/>
    <property type="match status" value="1"/>
</dbReference>
<dbReference type="PIRSF" id="PIRSF038971">
    <property type="entry name" value="PhnM"/>
    <property type="match status" value="1"/>
</dbReference>